<dbReference type="CDD" id="cd09141">
    <property type="entry name" value="PLDc_vPLD1_2_yPLD_like_2"/>
    <property type="match status" value="1"/>
</dbReference>
<evidence type="ECO:0000256" key="5">
    <source>
        <dbReference type="ARBA" id="ARBA00022801"/>
    </source>
</evidence>
<dbReference type="FunFam" id="3.30.870.10:FF:000011">
    <property type="entry name" value="Phospholipase"/>
    <property type="match status" value="1"/>
</dbReference>
<dbReference type="SUPFAM" id="SSF56024">
    <property type="entry name" value="Phospholipase D/nuclease"/>
    <property type="match status" value="2"/>
</dbReference>
<dbReference type="CDD" id="cd01254">
    <property type="entry name" value="PH_PLD"/>
    <property type="match status" value="1"/>
</dbReference>
<feature type="region of interest" description="Disordered" evidence="11">
    <location>
        <begin position="1689"/>
        <end position="1719"/>
    </location>
</feature>
<reference evidence="13 14" key="1">
    <citation type="journal article" date="2007" name="Nat. Biotechnol.">
        <title>Genome sequence of the lignocellulose-bioconverting and xylose-fermenting yeast Pichia stipitis.</title>
        <authorList>
            <person name="Jeffries T.W."/>
            <person name="Grigoriev I.V."/>
            <person name="Grimwood J."/>
            <person name="Laplaza J.M."/>
            <person name="Aerts A."/>
            <person name="Salamov A."/>
            <person name="Schmutz J."/>
            <person name="Lindquist E."/>
            <person name="Dehal P."/>
            <person name="Shapiro H."/>
            <person name="Jin Y.S."/>
            <person name="Passoth V."/>
            <person name="Richardson P.M."/>
        </authorList>
    </citation>
    <scope>NUCLEOTIDE SEQUENCE [LARGE SCALE GENOMIC DNA]</scope>
    <source>
        <strain evidence="14">ATCC 58785 / CBS 6054 / NBRC 10063 / NRRL Y-11545</strain>
    </source>
</reference>
<proteinExistence type="inferred from homology"/>
<feature type="region of interest" description="Disordered" evidence="11">
    <location>
        <begin position="122"/>
        <end position="146"/>
    </location>
</feature>
<dbReference type="GO" id="GO:0032266">
    <property type="term" value="F:phosphatidylinositol-3-phosphate binding"/>
    <property type="evidence" value="ECO:0007669"/>
    <property type="project" value="EnsemblFungi"/>
</dbReference>
<dbReference type="OrthoDB" id="14911at2759"/>
<dbReference type="GeneID" id="4851787"/>
<evidence type="ECO:0000256" key="8">
    <source>
        <dbReference type="ARBA" id="ARBA00042228"/>
    </source>
</evidence>
<dbReference type="OMA" id="DSLWTKH"/>
<dbReference type="FunCoup" id="A3GHN8">
    <property type="interactions" value="142"/>
</dbReference>
<feature type="compositionally biased region" description="Polar residues" evidence="11">
    <location>
        <begin position="1414"/>
        <end position="1448"/>
    </location>
</feature>
<dbReference type="eggNOG" id="KOG1329">
    <property type="taxonomic scope" value="Eukaryota"/>
</dbReference>
<evidence type="ECO:0000313" key="13">
    <source>
        <dbReference type="EMBL" id="EAZ63080.2"/>
    </source>
</evidence>
<keyword evidence="6" id="KW-0442">Lipid degradation</keyword>
<feature type="compositionally biased region" description="Polar residues" evidence="11">
    <location>
        <begin position="50"/>
        <end position="64"/>
    </location>
</feature>
<dbReference type="Proteomes" id="UP000002258">
    <property type="component" value="Chromosome 1"/>
</dbReference>
<dbReference type="GO" id="GO:0031321">
    <property type="term" value="P:ascospore-type prospore assembly"/>
    <property type="evidence" value="ECO:0007669"/>
    <property type="project" value="EnsemblFungi"/>
</dbReference>
<evidence type="ECO:0000256" key="6">
    <source>
        <dbReference type="ARBA" id="ARBA00022963"/>
    </source>
</evidence>
<dbReference type="RefSeq" id="XP_001387103.2">
    <property type="nucleotide sequence ID" value="XM_001387066.1"/>
</dbReference>
<feature type="region of interest" description="Disordered" evidence="11">
    <location>
        <begin position="1"/>
        <end position="64"/>
    </location>
</feature>
<dbReference type="GO" id="GO:0005634">
    <property type="term" value="C:nucleus"/>
    <property type="evidence" value="ECO:0007669"/>
    <property type="project" value="EnsemblFungi"/>
</dbReference>
<dbReference type="InterPro" id="IPR025202">
    <property type="entry name" value="PLD-like_dom"/>
</dbReference>
<dbReference type="CDD" id="cd09138">
    <property type="entry name" value="PLDc_vPLD1_2_yPLD_like_1"/>
    <property type="match status" value="1"/>
</dbReference>
<evidence type="ECO:0000256" key="10">
    <source>
        <dbReference type="ARBA" id="ARBA00079280"/>
    </source>
</evidence>
<evidence type="ECO:0000259" key="12">
    <source>
        <dbReference type="PROSITE" id="PS50035"/>
    </source>
</evidence>
<feature type="compositionally biased region" description="Basic and acidic residues" evidence="11">
    <location>
        <begin position="122"/>
        <end position="143"/>
    </location>
</feature>
<dbReference type="EMBL" id="AAVQ01000002">
    <property type="protein sequence ID" value="EAZ63080.2"/>
    <property type="molecule type" value="Genomic_DNA"/>
</dbReference>
<keyword evidence="5 13" id="KW-0378">Hydrolase</keyword>
<feature type="compositionally biased region" description="Polar residues" evidence="11">
    <location>
        <begin position="1691"/>
        <end position="1707"/>
    </location>
</feature>
<dbReference type="Gene3D" id="3.30.870.10">
    <property type="entry name" value="Endonuclease Chain A"/>
    <property type="match status" value="2"/>
</dbReference>
<keyword evidence="7" id="KW-0443">Lipid metabolism</keyword>
<comment type="similarity">
    <text evidence="2">Belongs to the phospholipase D family.</text>
</comment>
<dbReference type="GO" id="GO:0005628">
    <property type="term" value="C:prospore membrane"/>
    <property type="evidence" value="ECO:0007669"/>
    <property type="project" value="EnsemblFungi"/>
</dbReference>
<dbReference type="STRING" id="322104.A3GHN8"/>
<dbReference type="PANTHER" id="PTHR18896:SF76">
    <property type="entry name" value="PHOSPHOLIPASE"/>
    <property type="match status" value="1"/>
</dbReference>
<keyword evidence="14" id="KW-1185">Reference proteome</keyword>
<dbReference type="KEGG" id="pic:PICST_81277"/>
<dbReference type="GO" id="GO:0004630">
    <property type="term" value="F:phospholipase D activity"/>
    <property type="evidence" value="ECO:0007669"/>
    <property type="project" value="UniProtKB-EC"/>
</dbReference>
<feature type="compositionally biased region" description="Basic and acidic residues" evidence="11">
    <location>
        <begin position="32"/>
        <end position="49"/>
    </location>
</feature>
<organism evidence="13 14">
    <name type="scientific">Scheffersomyces stipitis (strain ATCC 58785 / CBS 6054 / NBRC 10063 / NRRL Y-11545)</name>
    <name type="common">Yeast</name>
    <name type="synonym">Pichia stipitis</name>
    <dbReference type="NCBI Taxonomy" id="322104"/>
    <lineage>
        <taxon>Eukaryota</taxon>
        <taxon>Fungi</taxon>
        <taxon>Dikarya</taxon>
        <taxon>Ascomycota</taxon>
        <taxon>Saccharomycotina</taxon>
        <taxon>Pichiomycetes</taxon>
        <taxon>Debaryomycetaceae</taxon>
        <taxon>Scheffersomyces</taxon>
    </lineage>
</organism>
<evidence type="ECO:0000313" key="14">
    <source>
        <dbReference type="Proteomes" id="UP000002258"/>
    </source>
</evidence>
<feature type="region of interest" description="Disordered" evidence="11">
    <location>
        <begin position="1561"/>
        <end position="1601"/>
    </location>
</feature>
<feature type="domain" description="PLD phosphodiesterase" evidence="12">
    <location>
        <begin position="1079"/>
        <end position="1106"/>
    </location>
</feature>
<feature type="region of interest" description="Disordered" evidence="11">
    <location>
        <begin position="1619"/>
        <end position="1640"/>
    </location>
</feature>
<accession>A3GHN8</accession>
<dbReference type="InterPro" id="IPR015679">
    <property type="entry name" value="PLipase_D_fam"/>
</dbReference>
<feature type="domain" description="PLD phosphodiesterase" evidence="12">
    <location>
        <begin position="769"/>
        <end position="796"/>
    </location>
</feature>
<dbReference type="GO" id="GO:0009395">
    <property type="term" value="P:phospholipid catabolic process"/>
    <property type="evidence" value="ECO:0007669"/>
    <property type="project" value="TreeGrafter"/>
</dbReference>
<dbReference type="PANTHER" id="PTHR18896">
    <property type="entry name" value="PHOSPHOLIPASE D"/>
    <property type="match status" value="1"/>
</dbReference>
<comment type="caution">
    <text evidence="13">The sequence shown here is derived from an EMBL/GenBank/DDBJ whole genome shotgun (WGS) entry which is preliminary data.</text>
</comment>
<evidence type="ECO:0000256" key="9">
    <source>
        <dbReference type="ARBA" id="ARBA00074658"/>
    </source>
</evidence>
<dbReference type="HOGENOM" id="CLU_000690_3_0_1"/>
<dbReference type="Pfam" id="PF00614">
    <property type="entry name" value="PLDc"/>
    <property type="match status" value="1"/>
</dbReference>
<keyword evidence="4" id="KW-0677">Repeat</keyword>
<dbReference type="GO" id="GO:0005768">
    <property type="term" value="C:endosome"/>
    <property type="evidence" value="ECO:0007669"/>
    <property type="project" value="EnsemblFungi"/>
</dbReference>
<sequence length="1783" mass="205201">MPESVTSQPRPAPTVDRSPTSGFKRISIPRFSRHDPNGKEVDIHEHPETSNENNNFPNLQNGSVSPLREVTDVEQIYDAVSLHSEQKTPSTTRRPSFFGQESPKVITNPWNFIFKNVDKDEQRYETEEQEAKDKVPYEPHNPEDETVESPEFLDARHHSQSFSNFIPSMFSGKHERDANTNLQAAGSPENDFQVTEELKRQQTFMKKFSIFNRRRNKDSSRKQSIAAADLAEPLLEDPDKPTGERASKLIGSLAMGAPAINLLASCLLEDEHGISRAPLVLTLIGLKVTDISAGISTRIRKFKIELEYGLGPQRLKWSVDKTAKDLLYLHSKFKFERWRNEVVRNKNSELPKCPIPPIRGADLNRGRRRKSLPSNALHNQELHRVSVGEELGNVVRARSENDEDNNSISSTHSFRDHLTRLRSHLSLSSASTHDQSPEQIRTRIQKNQDYIRDVEKYLNSMIEMYALKPQSNRLFHFFEISPISSLLSYETGYSGKQGIVHVGGSTKSQGWRVGHFRANDLKGMIDRRSEKWLLVRNSYVMYVSDINSTLPLEVFLVDSKFKISYKRDVEQSREDEESDYDDSSIIQKQIADNDIKDAARSVFNQLKITLENSERKLQINPKSQKEQKLWIKSLTEMKISTDWSQTHRFGSFAPVRENCYAQWFVDGRDYFWAVSSALEMAKDVIFIHDWWLSPEIYLRRPANGNQQWRLDRILQRKAQQGVKIFVIVYRNVGSTVSTDSLYSKHSILSLNEENIHVIRSPNQLLQNTYFWAHHEKLCIIDQTVAFVGGIDLCYGRYDTPDHVLVDDSDINFQTLSSDDRPTAEEFIKFQTFPGKDYSNPRVKDFFGLERPYESMYDRNVVPRMPWHDVHMVTSGKVARDLARHFVQRWNYLLRQKRPSRFTPLLTPPPDMSDEEAKVMGLDGTCEVQLLRSACNWSLGIKEHEQSIQNAYLKLIETSEHFIYIENQFFVTSCIIEGTEIENRIGDAIVDRIIRAYKEKKVWKAIIVIPLMPGFESQVDEPDGSSVRVIMQCQYLSISRGLYSIFSKLRKFGVDPDNYIQFFSLRKWGRIGPDRTLVTEQLYIHAKTMIVDDRAVIIGSANINERSMRGIRDSEVAAIVRDKETVRTHMNGEPYLACRFAHTLRMRLMREHLGIDVDILDIVERRFKRFEEYARTQEGIQSATSVFRKSENIVLSAMVEIASRDILDQPEGTFRWKNFQKSKKVDGEPDVIAQNLSCQEDNDTEKPSPLALPISFNNRTGPHEANKGIRDKKKHSYDTRVQNNEFHKQDVYGDGLDKYRSKLAKRARLNSSRFLKEKATQYMHENPLMTYLPDVESVHEFLECDDYDMIEEMDETSEEVISTRNRERWQLLKKLSYMQRVAAREMKEDDEERKKRVNAGLSAGIGGKSPGNEGSPVSFSDKNSSPEAVANNNGSNTNHGDLNGTTLDNVSLPSVERKHEGMNEMVTEIPIITLSEQEAQDIIQSLAPAGDREFNKFLDPYGFEDPLDVEFYEDIWFEYARRNTEIYRMTFHTQPDDTVDTWKDYKQFSKLQKAFVVSQQQEAKFRKQHRGRKEEESESESESEDESEGFQYRPTMAHRPSQATINVRKFNQVGLLGNAPPSADGVVPNEVKSSPSSAHKLRLRRRMNKTTIQEDDEENGGDNDETEAILVFPNDEEAANDEKEYEAVVESSDASPEASSTPVLNGTAASGAPVRRKRRRAGTFSARRRAYMGERIFDRDSAERLLLEVQGNLVLFPTEWLSRELDGGNWFYNTDRLPPIDIYD</sequence>
<name>A3GHN8_PICST</name>
<comment type="catalytic activity">
    <reaction evidence="1">
        <text>a 1,2-diacyl-sn-glycero-3-phosphocholine + H2O = a 1,2-diacyl-sn-glycero-3-phosphate + choline + H(+)</text>
        <dbReference type="Rhea" id="RHEA:14445"/>
        <dbReference type="ChEBI" id="CHEBI:15354"/>
        <dbReference type="ChEBI" id="CHEBI:15377"/>
        <dbReference type="ChEBI" id="CHEBI:15378"/>
        <dbReference type="ChEBI" id="CHEBI:57643"/>
        <dbReference type="ChEBI" id="CHEBI:58608"/>
        <dbReference type="EC" id="3.1.4.4"/>
    </reaction>
</comment>
<evidence type="ECO:0000256" key="3">
    <source>
        <dbReference type="ARBA" id="ARBA00012027"/>
    </source>
</evidence>
<evidence type="ECO:0000256" key="4">
    <source>
        <dbReference type="ARBA" id="ARBA00022737"/>
    </source>
</evidence>
<feature type="region of interest" description="Disordered" evidence="11">
    <location>
        <begin position="1399"/>
        <end position="1448"/>
    </location>
</feature>
<dbReference type="SMART" id="SM00155">
    <property type="entry name" value="PLDc"/>
    <property type="match status" value="2"/>
</dbReference>
<feature type="compositionally biased region" description="Acidic residues" evidence="11">
    <location>
        <begin position="1575"/>
        <end position="1587"/>
    </location>
</feature>
<protein>
    <recommendedName>
        <fullName evidence="9">Phospholipase D1</fullName>
        <ecNumber evidence="3">3.1.4.4</ecNumber>
    </recommendedName>
    <alternativeName>
        <fullName evidence="8">Choline phosphatase 1</fullName>
    </alternativeName>
    <alternativeName>
        <fullName evidence="10">Phosphatidylcholine-hydrolyzing phospholipase D1</fullName>
    </alternativeName>
</protein>
<dbReference type="Pfam" id="PF13091">
    <property type="entry name" value="PLDc_2"/>
    <property type="match status" value="1"/>
</dbReference>
<evidence type="ECO:0000256" key="11">
    <source>
        <dbReference type="SAM" id="MobiDB-lite"/>
    </source>
</evidence>
<evidence type="ECO:0000256" key="1">
    <source>
        <dbReference type="ARBA" id="ARBA00000798"/>
    </source>
</evidence>
<evidence type="ECO:0000256" key="7">
    <source>
        <dbReference type="ARBA" id="ARBA00023098"/>
    </source>
</evidence>
<dbReference type="GO" id="GO:0000753">
    <property type="term" value="P:cell morphogenesis involved in conjugation with cellular fusion"/>
    <property type="evidence" value="ECO:0007669"/>
    <property type="project" value="EnsemblFungi"/>
</dbReference>
<dbReference type="PROSITE" id="PS50035">
    <property type="entry name" value="PLD"/>
    <property type="match status" value="2"/>
</dbReference>
<gene>
    <name evidence="13" type="primary">SPO14</name>
    <name evidence="13" type="ORF">PICST_81277</name>
</gene>
<dbReference type="InterPro" id="IPR001736">
    <property type="entry name" value="PLipase_D/transphosphatidylase"/>
</dbReference>
<evidence type="ECO:0000256" key="2">
    <source>
        <dbReference type="ARBA" id="ARBA00008664"/>
    </source>
</evidence>
<dbReference type="InParanoid" id="A3GHN8"/>
<dbReference type="EC" id="3.1.4.4" evidence="3"/>